<dbReference type="Gene3D" id="3.40.50.300">
    <property type="entry name" value="P-loop containing nucleotide triphosphate hydrolases"/>
    <property type="match status" value="1"/>
</dbReference>
<accession>A0AAW8YFT2</accession>
<protein>
    <submittedName>
        <fullName evidence="6">ATP-binding cassette domain-containing protein</fullName>
    </submittedName>
</protein>
<reference evidence="6" key="1">
    <citation type="journal article" date="2023" name="PeerJ">
        <title>Selection and evaluation of lactic acid bacteria from chicken feces in Thailand as potential probiotics.</title>
        <authorList>
            <person name="Khurajog B."/>
            <person name="Disastra Y."/>
            <person name="Lawwyne L.D."/>
            <person name="Sirichokchatchawan W."/>
            <person name="Niyomtham W."/>
            <person name="Yindee J."/>
            <person name="Hampson D.J."/>
            <person name="Prapasarakul N."/>
        </authorList>
    </citation>
    <scope>NUCLEOTIDE SEQUENCE</scope>
    <source>
        <strain evidence="6">BF9</strain>
    </source>
</reference>
<gene>
    <name evidence="6" type="ORF">R0G89_01740</name>
</gene>
<dbReference type="InterPro" id="IPR003439">
    <property type="entry name" value="ABC_transporter-like_ATP-bd"/>
</dbReference>
<keyword evidence="4 6" id="KW-0067">ATP-binding</keyword>
<dbReference type="GO" id="GO:0005524">
    <property type="term" value="F:ATP binding"/>
    <property type="evidence" value="ECO:0007669"/>
    <property type="project" value="UniProtKB-KW"/>
</dbReference>
<dbReference type="RefSeq" id="WP_008841009.1">
    <property type="nucleotide sequence ID" value="NZ_CP050079.1"/>
</dbReference>
<evidence type="ECO:0000256" key="2">
    <source>
        <dbReference type="ARBA" id="ARBA00022448"/>
    </source>
</evidence>
<evidence type="ECO:0000313" key="6">
    <source>
        <dbReference type="EMBL" id="MDV2620457.1"/>
    </source>
</evidence>
<sequence>MTNYLVETQQLTKSFKGRTVLSKIDLAIPQGKIYGLLGINGAGKSTLMKIITGIIIKYQGKVFYHGHQWERNDLRSIGSLIEEPAAYQNLTAVQNMQIVALEEQLNFSTIEHVLNQFGIANTGSRKVEDFSMGMKQRLGIAMAMLKDPELLILDEPFNGLDPYGIKELKNYLRKLARQGKTIMISSHILPELQDFAEYVGIIHDGKLVYQGQVSEEQDISQIFFAETNQKG</sequence>
<dbReference type="Pfam" id="PF00005">
    <property type="entry name" value="ABC_tran"/>
    <property type="match status" value="1"/>
</dbReference>
<organism evidence="6 7">
    <name type="scientific">Pediococcus acidilactici</name>
    <dbReference type="NCBI Taxonomy" id="1254"/>
    <lineage>
        <taxon>Bacteria</taxon>
        <taxon>Bacillati</taxon>
        <taxon>Bacillota</taxon>
        <taxon>Bacilli</taxon>
        <taxon>Lactobacillales</taxon>
        <taxon>Lactobacillaceae</taxon>
        <taxon>Pediococcus</taxon>
        <taxon>Pediococcus acidilactici group</taxon>
    </lineage>
</organism>
<dbReference type="PANTHER" id="PTHR43335">
    <property type="entry name" value="ABC TRANSPORTER, ATP-BINDING PROTEIN"/>
    <property type="match status" value="1"/>
</dbReference>
<feature type="domain" description="ABC transporter" evidence="5">
    <location>
        <begin position="6"/>
        <end position="229"/>
    </location>
</feature>
<dbReference type="GO" id="GO:0016887">
    <property type="term" value="F:ATP hydrolysis activity"/>
    <property type="evidence" value="ECO:0007669"/>
    <property type="project" value="InterPro"/>
</dbReference>
<dbReference type="GeneID" id="57365953"/>
<proteinExistence type="inferred from homology"/>
<dbReference type="SMART" id="SM00382">
    <property type="entry name" value="AAA"/>
    <property type="match status" value="1"/>
</dbReference>
<dbReference type="InterPro" id="IPR003593">
    <property type="entry name" value="AAA+_ATPase"/>
</dbReference>
<dbReference type="PANTHER" id="PTHR43335:SF4">
    <property type="entry name" value="ABC TRANSPORTER, ATP-BINDING PROTEIN"/>
    <property type="match status" value="1"/>
</dbReference>
<reference evidence="6" key="2">
    <citation type="submission" date="2023-10" db="EMBL/GenBank/DDBJ databases">
        <authorList>
            <person name="Khurajog B."/>
        </authorList>
    </citation>
    <scope>NUCLEOTIDE SEQUENCE</scope>
    <source>
        <strain evidence="6">BF9</strain>
    </source>
</reference>
<evidence type="ECO:0000256" key="4">
    <source>
        <dbReference type="ARBA" id="ARBA00022840"/>
    </source>
</evidence>
<evidence type="ECO:0000256" key="3">
    <source>
        <dbReference type="ARBA" id="ARBA00022741"/>
    </source>
</evidence>
<evidence type="ECO:0000256" key="1">
    <source>
        <dbReference type="ARBA" id="ARBA00005417"/>
    </source>
</evidence>
<keyword evidence="3" id="KW-0547">Nucleotide-binding</keyword>
<evidence type="ECO:0000313" key="7">
    <source>
        <dbReference type="Proteomes" id="UP001280897"/>
    </source>
</evidence>
<name>A0AAW8YFT2_PEDAC</name>
<dbReference type="Proteomes" id="UP001280897">
    <property type="component" value="Unassembled WGS sequence"/>
</dbReference>
<dbReference type="InterPro" id="IPR027417">
    <property type="entry name" value="P-loop_NTPase"/>
</dbReference>
<keyword evidence="2" id="KW-0813">Transport</keyword>
<dbReference type="EMBL" id="JAWJAV010000001">
    <property type="protein sequence ID" value="MDV2620457.1"/>
    <property type="molecule type" value="Genomic_DNA"/>
</dbReference>
<comment type="caution">
    <text evidence="6">The sequence shown here is derived from an EMBL/GenBank/DDBJ whole genome shotgun (WGS) entry which is preliminary data.</text>
</comment>
<dbReference type="AlphaFoldDB" id="A0AAW8YFT2"/>
<dbReference type="PROSITE" id="PS50893">
    <property type="entry name" value="ABC_TRANSPORTER_2"/>
    <property type="match status" value="1"/>
</dbReference>
<dbReference type="SUPFAM" id="SSF52540">
    <property type="entry name" value="P-loop containing nucleoside triphosphate hydrolases"/>
    <property type="match status" value="1"/>
</dbReference>
<evidence type="ECO:0000259" key="5">
    <source>
        <dbReference type="PROSITE" id="PS50893"/>
    </source>
</evidence>
<comment type="similarity">
    <text evidence="1">Belongs to the ABC transporter superfamily.</text>
</comment>